<dbReference type="InParanoid" id="A0A6M4H5T8"/>
<evidence type="ECO:0000256" key="1">
    <source>
        <dbReference type="SAM" id="MobiDB-lite"/>
    </source>
</evidence>
<evidence type="ECO:0000313" key="3">
    <source>
        <dbReference type="EMBL" id="QJR14860.1"/>
    </source>
</evidence>
<feature type="chain" id="PRO_5026660865" evidence="2">
    <location>
        <begin position="39"/>
        <end position="905"/>
    </location>
</feature>
<keyword evidence="4" id="KW-1185">Reference proteome</keyword>
<dbReference type="PANTHER" id="PTHR34819">
    <property type="entry name" value="LARGE CYSTEINE-RICH PERIPLASMIC PROTEIN OMCB"/>
    <property type="match status" value="1"/>
</dbReference>
<accession>A0A6M4H5T8</accession>
<evidence type="ECO:0000256" key="2">
    <source>
        <dbReference type="SAM" id="SignalP"/>
    </source>
</evidence>
<feature type="signal peptide" evidence="2">
    <location>
        <begin position="1"/>
        <end position="38"/>
    </location>
</feature>
<protein>
    <submittedName>
        <fullName evidence="3">Uncharacterized protein</fullName>
    </submittedName>
</protein>
<proteinExistence type="predicted"/>
<dbReference type="KEGG" id="upl:DSM104440_01675"/>
<dbReference type="PANTHER" id="PTHR34819:SF3">
    <property type="entry name" value="CELL SURFACE PROTEIN"/>
    <property type="match status" value="1"/>
</dbReference>
<organism evidence="3 4">
    <name type="scientific">Usitatibacter palustris</name>
    <dbReference type="NCBI Taxonomy" id="2732487"/>
    <lineage>
        <taxon>Bacteria</taxon>
        <taxon>Pseudomonadati</taxon>
        <taxon>Pseudomonadota</taxon>
        <taxon>Betaproteobacteria</taxon>
        <taxon>Nitrosomonadales</taxon>
        <taxon>Usitatibacteraceae</taxon>
        <taxon>Usitatibacter</taxon>
    </lineage>
</organism>
<dbReference type="InterPro" id="IPR051172">
    <property type="entry name" value="Chlamydia_OmcB"/>
</dbReference>
<dbReference type="RefSeq" id="WP_171161602.1">
    <property type="nucleotide sequence ID" value="NZ_CP053073.1"/>
</dbReference>
<name>A0A6M4H5T8_9PROT</name>
<dbReference type="EMBL" id="CP053073">
    <property type="protein sequence ID" value="QJR14860.1"/>
    <property type="molecule type" value="Genomic_DNA"/>
</dbReference>
<feature type="region of interest" description="Disordered" evidence="1">
    <location>
        <begin position="504"/>
        <end position="524"/>
    </location>
</feature>
<gene>
    <name evidence="3" type="ORF">DSM104440_01675</name>
</gene>
<keyword evidence="2" id="KW-0732">Signal</keyword>
<reference evidence="3 4" key="1">
    <citation type="submission" date="2020-04" db="EMBL/GenBank/DDBJ databases">
        <title>Usitatibacter rugosus gen. nov., sp. nov. and Usitatibacter palustris sp. nov., novel members of Usitatibacteraceae fam. nov. within the order Nitrosomonadales isolated from soil.</title>
        <authorList>
            <person name="Huber K.J."/>
            <person name="Neumann-Schaal M."/>
            <person name="Geppert A."/>
            <person name="Luckner M."/>
            <person name="Wanner G."/>
            <person name="Overmann J."/>
        </authorList>
    </citation>
    <scope>NUCLEOTIDE SEQUENCE [LARGE SCALE GENOMIC DNA]</scope>
    <source>
        <strain evidence="3 4">Swamp67</strain>
    </source>
</reference>
<evidence type="ECO:0000313" key="4">
    <source>
        <dbReference type="Proteomes" id="UP000503096"/>
    </source>
</evidence>
<dbReference type="Proteomes" id="UP000503096">
    <property type="component" value="Chromosome"/>
</dbReference>
<sequence>MNTNTTAKREAPSRSAVVAMFVLVAGLLFGLSTGRAHAAPPAGTVIGNQATATYVDAGLTSRSTTSNLVQTTVSQVKSFTLDSPGFRAASAGQTVYYPHTITNTGNGTDTYTLNTPVATGGAFTHATPVYYIDADGNGVPDNFTPITTTGPIAMAGVFRFVLAGTVPGGATNGQVGTMTASVSDTTPTTLTNLDTTTVANAAIAVTKSLSVTSGPSPGAAAITVTLQYTNSGSAAASNFELRDVVNPLNGFTYVPGSGRWSGTGATALTDGAGGDTGIAYDFNVTAANRVTATIASVPATSSGQLTFQVTVNSGVAPGLIPNTASYLYDAFAATNTNTATYQVLRIANVVANGSTTVSTNGTAEPVTIASAAPGSTLNFTNVIWNHGNAADQFVISMTGNAAPPWPLGTTFTLLQADGITSLIANTTPSIPVFAAGCPVGFEADATNLRCGYRVILRVQLPAVASGGPFSVVKTATSVFDNTRTDTVTDTLTVIGTNTVDLTNNTARSDSTPAGTATTGNNGHGVTGATVITTNLVTPSPTGPTTSRFVLYVNNTSGVADSYNLTTTGTPAGWSVTFRADGGVLPVCSTVGAALASTGTIGGGTNRLVCAEVVVPATTSNQAAAGNYDLTFTATSALNGTVLDSKVDRVTVNAVNSVTVTPNNTQQTFPGGSVTYAHTITNLGNTSETISFVAGFLSDSRSGQGWTSAAYLDAGVIGVFEPGIDDVPANLISTATTFALGVNATRTVWIRVFAPGSAVALDPANVTTFTARYNAGASGASATDSTSVTDGLVLVKEQVAVGCAAPGPHVGYTTAPIPSGPATAPGMCIAYRITGTNTTAAGITSVVISDNIPANTRQHNACGAPATAPGTITSPGNGNLGTIAATVGPLTPSSSAVVTFCVRIDP</sequence>
<dbReference type="AlphaFoldDB" id="A0A6M4H5T8"/>